<feature type="compositionally biased region" description="Low complexity" evidence="1">
    <location>
        <begin position="236"/>
        <end position="253"/>
    </location>
</feature>
<evidence type="ECO:0000256" key="1">
    <source>
        <dbReference type="SAM" id="MobiDB-lite"/>
    </source>
</evidence>
<keyword evidence="2" id="KW-1133">Transmembrane helix</keyword>
<dbReference type="SUPFAM" id="SSF56219">
    <property type="entry name" value="DNase I-like"/>
    <property type="match status" value="1"/>
</dbReference>
<dbReference type="Gene3D" id="3.60.10.10">
    <property type="entry name" value="Endonuclease/exonuclease/phosphatase"/>
    <property type="match status" value="1"/>
</dbReference>
<protein>
    <recommendedName>
        <fullName evidence="3">Endonuclease/exonuclease/phosphatase domain-containing protein</fullName>
    </recommendedName>
</protein>
<evidence type="ECO:0000259" key="3">
    <source>
        <dbReference type="Pfam" id="PF03372"/>
    </source>
</evidence>
<proteinExistence type="predicted"/>
<dbReference type="OrthoDB" id="8052050at2759"/>
<accession>A0A6J8DTV7</accession>
<feature type="domain" description="Endonuclease/exonuclease/phosphatase" evidence="3">
    <location>
        <begin position="8"/>
        <end position="171"/>
    </location>
</feature>
<dbReference type="Pfam" id="PF03372">
    <property type="entry name" value="Exo_endo_phos"/>
    <property type="match status" value="1"/>
</dbReference>
<gene>
    <name evidence="4" type="ORF">MCOR_44591</name>
</gene>
<evidence type="ECO:0000313" key="4">
    <source>
        <dbReference type="EMBL" id="CAC5411506.1"/>
    </source>
</evidence>
<sequence>MKTNLSIGSWNIQGLGCKLEDDYFLSSLKYDINILMETWKSADSSTNIINFSYVQKSRKKKLRPKRYSGGIIVYYKSTLYKGISEVLNVTKSDNRLWLKLDKFFFGLKKDIYLCACYIPPLTSTYFNDDFILLENEISKMSSKGNILIIGDLNAIVSNHLDFISDENNIHDDLLNLLPDDYLGDSHIYRNSLDKVLNSHGKQLIEICIASRLRILNEKSGYPPPPAHSQVYTQPGQGFSQPGQGFSQPGQGFSHPGQGLSQSAVYNQPNIIPPRNVVAKQAAQRGDMELAHLKAKNARNLVIVAVVVGLLGWAFLVAYILIRIYVF</sequence>
<dbReference type="InterPro" id="IPR005135">
    <property type="entry name" value="Endo/exonuclease/phosphatase"/>
</dbReference>
<dbReference type="EMBL" id="CACVKT020007867">
    <property type="protein sequence ID" value="CAC5411506.1"/>
    <property type="molecule type" value="Genomic_DNA"/>
</dbReference>
<keyword evidence="2" id="KW-0812">Transmembrane</keyword>
<name>A0A6J8DTV7_MYTCO</name>
<dbReference type="GO" id="GO:0003824">
    <property type="term" value="F:catalytic activity"/>
    <property type="evidence" value="ECO:0007669"/>
    <property type="project" value="InterPro"/>
</dbReference>
<feature type="transmembrane region" description="Helical" evidence="2">
    <location>
        <begin position="300"/>
        <end position="325"/>
    </location>
</feature>
<dbReference type="AlphaFoldDB" id="A0A6J8DTV7"/>
<reference evidence="4 5" key="1">
    <citation type="submission" date="2020-06" db="EMBL/GenBank/DDBJ databases">
        <authorList>
            <person name="Li R."/>
            <person name="Bekaert M."/>
        </authorList>
    </citation>
    <scope>NUCLEOTIDE SEQUENCE [LARGE SCALE GENOMIC DNA]</scope>
    <source>
        <strain evidence="5">wild</strain>
    </source>
</reference>
<evidence type="ECO:0000313" key="5">
    <source>
        <dbReference type="Proteomes" id="UP000507470"/>
    </source>
</evidence>
<dbReference type="InterPro" id="IPR036691">
    <property type="entry name" value="Endo/exonu/phosph_ase_sf"/>
</dbReference>
<evidence type="ECO:0000256" key="2">
    <source>
        <dbReference type="SAM" id="Phobius"/>
    </source>
</evidence>
<feature type="region of interest" description="Disordered" evidence="1">
    <location>
        <begin position="236"/>
        <end position="258"/>
    </location>
</feature>
<organism evidence="4 5">
    <name type="scientific">Mytilus coruscus</name>
    <name type="common">Sea mussel</name>
    <dbReference type="NCBI Taxonomy" id="42192"/>
    <lineage>
        <taxon>Eukaryota</taxon>
        <taxon>Metazoa</taxon>
        <taxon>Spiralia</taxon>
        <taxon>Lophotrochozoa</taxon>
        <taxon>Mollusca</taxon>
        <taxon>Bivalvia</taxon>
        <taxon>Autobranchia</taxon>
        <taxon>Pteriomorphia</taxon>
        <taxon>Mytilida</taxon>
        <taxon>Mytiloidea</taxon>
        <taxon>Mytilidae</taxon>
        <taxon>Mytilinae</taxon>
        <taxon>Mytilus</taxon>
    </lineage>
</organism>
<dbReference type="Proteomes" id="UP000507470">
    <property type="component" value="Unassembled WGS sequence"/>
</dbReference>
<keyword evidence="2" id="KW-0472">Membrane</keyword>
<keyword evidence="5" id="KW-1185">Reference proteome</keyword>